<dbReference type="InterPro" id="IPR056747">
    <property type="entry name" value="VPS13-like_M"/>
</dbReference>
<evidence type="ECO:0000313" key="7">
    <source>
        <dbReference type="EMBL" id="GMT01273.1"/>
    </source>
</evidence>
<reference evidence="7" key="1">
    <citation type="submission" date="2023-10" db="EMBL/GenBank/DDBJ databases">
        <title>Genome assembly of Pristionchus species.</title>
        <authorList>
            <person name="Yoshida K."/>
            <person name="Sommer R.J."/>
        </authorList>
    </citation>
    <scope>NUCLEOTIDE SEQUENCE</scope>
    <source>
        <strain evidence="7">RS0144</strain>
    </source>
</reference>
<evidence type="ECO:0000259" key="6">
    <source>
        <dbReference type="Pfam" id="PF25037"/>
    </source>
</evidence>
<gene>
    <name evidence="7" type="ORF">PENTCL1PPCAC_23447</name>
</gene>
<feature type="non-terminal residue" evidence="7">
    <location>
        <position position="1"/>
    </location>
</feature>
<feature type="domain" description="Vacuolar protein sorting-associated protein 13 VPS13 adaptor binding" evidence="5">
    <location>
        <begin position="871"/>
        <end position="1347"/>
    </location>
</feature>
<feature type="domain" description="Intermembrane lipid transfer protein VPS13-like C-terminal" evidence="6">
    <location>
        <begin position="1934"/>
        <end position="2050"/>
    </location>
</feature>
<accession>A0AAV5U4A1</accession>
<evidence type="ECO:0000259" key="4">
    <source>
        <dbReference type="Pfam" id="PF25033"/>
    </source>
</evidence>
<keyword evidence="2" id="KW-0175">Coiled coil</keyword>
<feature type="coiled-coil region" evidence="2">
    <location>
        <begin position="342"/>
        <end position="369"/>
    </location>
</feature>
<dbReference type="GO" id="GO:0006623">
    <property type="term" value="P:protein targeting to vacuole"/>
    <property type="evidence" value="ECO:0007669"/>
    <property type="project" value="TreeGrafter"/>
</dbReference>
<evidence type="ECO:0000313" key="8">
    <source>
        <dbReference type="Proteomes" id="UP001432027"/>
    </source>
</evidence>
<dbReference type="Pfam" id="PF25036">
    <property type="entry name" value="VPS13_VAB"/>
    <property type="match status" value="1"/>
</dbReference>
<comment type="similarity">
    <text evidence="1">Belongs to the VPS13 family.</text>
</comment>
<evidence type="ECO:0000259" key="5">
    <source>
        <dbReference type="Pfam" id="PF25036"/>
    </source>
</evidence>
<proteinExistence type="inferred from homology"/>
<sequence>FQAQAAAAAAAASAAANAKALQTAQDVKAAIAERQPRIELDVHLEAPIIVVPRLSTSTDVIVVDLGSLSVNNKIVAEKAGSGMVVVDAMEVRLENMNVGIASIEAGNIASQRHILSPLTFTVQLSRNLMWEESKAKPQAAVDMHLSVVEAKLSQRDYSTIMATLSGNLAEKVEPDDTLEVFTPPSTRTPPVEETVVKRDEKKSEVEKQHPGDRIADASKDDKPAAASTDVQFDVRLVVDEIKAVLNDDSDSGIATLSIRGFKTNAKVLGDGALDVSLNLAAFTMYDERQQTKIRELMEKRGHKDEDLIKMHFAQNAQQDKKVRLSMCAFFICLCPEFLGSLAKFFAVEKTEEEKEREALEAERKLATGAVTAAAAGGGAAAAAPAAPVQGTLALDADIKGIEVILVEDSTQPASSQALILTFNCNIKSHPTADAEEMTGGIEGLHIYSSYYDVTKRDQVTYEVLKKADIKLSLRSEKKSKAMDIKVHSTPLELYMAPSIIRMLSAVNTQFAAASQEESAISSSVPRVRRLANYWSVKPLNEANHWFLKVPVADEAVEEAEEAEEAVSPTGPVERAEVKFPVISLTLETDDGGVRTPLILLGMSMELSAENWSWALKADGDMSLQMNYFNENISVWEPVIEPCEVEEGVFETWTMQLNVVGRNKLDAADKNPDMSVKIETDRMLNITFTKSLYELTNKLSDAFTRAAKQIAPPTGTQLPGDEPFLVLNDTGVTVMIHNSNTLQVSSDDRPIDATHGDYVRLRLREEAANGVGTAAAAARDPFGPPVQQETKIDMIMETLGEKQTVRVGRAGRQILEFHPNMKRANGDGEHNGEVMVTGGNSAWKLIDTSPNGAITCGIPVVVVAETRVEGGRRLLTLSSHIRVQSHIEADIEVFTRRDTTLDPAGTVSFGEKMNLPINLLYGNEGEIFFKPTADKWSVCETGVRWHDFSSTYRRMVECRSVENPTESFHFEVTITEERCTYGNDSVHAYVVHFHPPLVFQNLLPMPIKVKKPIDLELEPGDHSVINVVPGETLKLSVLHLGELYWLDMPQQEEKPDLQVVALNLETGADELLLGIRWSRETGGLRASLYAPFWLVNNTTHTLNHLECSAGFIDATTTRCVPCKKKTAGSETDSSIIHKPDNNPIVLPFPSTDLTQKKKAQVKVGDSNWSDSFPLDTAGNASRITCKGADRELDLTVDIRLCSSGLTKVVTYSPFYLVSNCGRLDMEVREDGSKDWITVPAQTCIGVYPQQKEKRKLLCVRYASAKEESLLFPITENLDTFAHIDDDTCGISVSVTVAESSVVVHLTPFAPGMAPAHIINHTAHSVKFWQKGGHKEVELRPRESAMFTWADVTKNRVLEYSCGDAKGEDTLDQSRLLQVKPDNAKPRFLYFVSFLNGRQRTLLFESDISQASEASGSWERDKITMASEVKLFGVGVSVVDNMARKEILYMAISSSAVLWEEEAKKGRFKAFNVALMELLETKYGEYMENPNDPVQWVGVTDTLSVDFKNMIMKKKKNKEVKLRRCFEKGIWASFGQSKERQKVHIKLNHIQIDNQLDACVFPCMLAAVPPPRSIVQDNAPKPFLELSMIKRQSEHSSVPEIEYLKVLMQEFAVRIDQGAINALLQFIATEAEAKQYDKEVFAADFQLTETKLEDLAQSWKVQKPKSFYQVLHISPLMIHLSFSQGGTTGDSSDAPIPIQSQFISILLKSVGVTLTELQDVVFKLAFFERLCVFYSNDQLNGEIISHYTKQAIKQLYVLVLGLDIIGNPFGLVRDLSSGVEDLFYQPFQGAIQGPEEFVSGVALGVSSLASHTIGGAAGAVGRIAGTVGKGVAALTFDDDYQRRRQEDLNRKPASGIEGMARGFKGLGMGIVDGVTGVVTKPIDGARQGGAGGFVKGLGKGLVGVVTRPVSGAVDLASSTLASVKHVAGADRSTDPLRAPRLIRSDGIIRPYSATEAIGHKIFKDTDRGALKEAGDQFLAHASISDKCVLLVTDRHLIISKRTDMMGTWSTDWSTEYGKIHEPTFVENGIKIVLKEKKKGFLGIGGTQGKILTFNNGNDQSIRTKILEAYRAATDPHS</sequence>
<dbReference type="EMBL" id="BTSX01000005">
    <property type="protein sequence ID" value="GMT01273.1"/>
    <property type="molecule type" value="Genomic_DNA"/>
</dbReference>
<name>A0AAV5U4A1_9BILA</name>
<dbReference type="InterPro" id="IPR056748">
    <property type="entry name" value="VPS13-like_C"/>
</dbReference>
<dbReference type="InterPro" id="IPR009543">
    <property type="entry name" value="VPS13_VAB"/>
</dbReference>
<dbReference type="Pfam" id="PF25037">
    <property type="entry name" value="VPS13_C"/>
    <property type="match status" value="1"/>
</dbReference>
<feature type="domain" description="VPS13-like middle region" evidence="4">
    <location>
        <begin position="27"/>
        <end position="696"/>
    </location>
</feature>
<keyword evidence="8" id="KW-1185">Reference proteome</keyword>
<dbReference type="Proteomes" id="UP001432027">
    <property type="component" value="Unassembled WGS sequence"/>
</dbReference>
<evidence type="ECO:0000256" key="3">
    <source>
        <dbReference type="SAM" id="MobiDB-lite"/>
    </source>
</evidence>
<evidence type="ECO:0000256" key="2">
    <source>
        <dbReference type="SAM" id="Coils"/>
    </source>
</evidence>
<dbReference type="InterPro" id="IPR026847">
    <property type="entry name" value="VPS13"/>
</dbReference>
<organism evidence="7 8">
    <name type="scientific">Pristionchus entomophagus</name>
    <dbReference type="NCBI Taxonomy" id="358040"/>
    <lineage>
        <taxon>Eukaryota</taxon>
        <taxon>Metazoa</taxon>
        <taxon>Ecdysozoa</taxon>
        <taxon>Nematoda</taxon>
        <taxon>Chromadorea</taxon>
        <taxon>Rhabditida</taxon>
        <taxon>Rhabditina</taxon>
        <taxon>Diplogasteromorpha</taxon>
        <taxon>Diplogasteroidea</taxon>
        <taxon>Neodiplogasteridae</taxon>
        <taxon>Pristionchus</taxon>
    </lineage>
</organism>
<dbReference type="PANTHER" id="PTHR16166">
    <property type="entry name" value="VACUOLAR PROTEIN SORTING-ASSOCIATED PROTEIN VPS13"/>
    <property type="match status" value="1"/>
</dbReference>
<dbReference type="PANTHER" id="PTHR16166:SF93">
    <property type="entry name" value="INTERMEMBRANE LIPID TRANSFER PROTEIN VPS13"/>
    <property type="match status" value="1"/>
</dbReference>
<feature type="region of interest" description="Disordered" evidence="3">
    <location>
        <begin position="178"/>
        <end position="226"/>
    </location>
</feature>
<dbReference type="Pfam" id="PF25033">
    <property type="entry name" value="VPS13_M"/>
    <property type="match status" value="1"/>
</dbReference>
<dbReference type="GO" id="GO:0045053">
    <property type="term" value="P:protein retention in Golgi apparatus"/>
    <property type="evidence" value="ECO:0007669"/>
    <property type="project" value="TreeGrafter"/>
</dbReference>
<feature type="compositionally biased region" description="Basic and acidic residues" evidence="3">
    <location>
        <begin position="194"/>
        <end position="223"/>
    </location>
</feature>
<comment type="caution">
    <text evidence="7">The sequence shown here is derived from an EMBL/GenBank/DDBJ whole genome shotgun (WGS) entry which is preliminary data.</text>
</comment>
<evidence type="ECO:0008006" key="9">
    <source>
        <dbReference type="Google" id="ProtNLM"/>
    </source>
</evidence>
<evidence type="ECO:0000256" key="1">
    <source>
        <dbReference type="ARBA" id="ARBA00006545"/>
    </source>
</evidence>
<protein>
    <recommendedName>
        <fullName evidence="9">Vacuolar protein sorting-associated protein 13 DH-like domain-containing protein</fullName>
    </recommendedName>
</protein>